<dbReference type="Proteomes" id="UP000515909">
    <property type="component" value="Chromosome"/>
</dbReference>
<dbReference type="RefSeq" id="WP_066645782.1">
    <property type="nucleotide sequence ID" value="NZ_CP060286.1"/>
</dbReference>
<reference evidence="2 3" key="1">
    <citation type="submission" date="2020-08" db="EMBL/GenBank/DDBJ databases">
        <title>The isolate Caproiciproducens sp. 7D4C2 produces n-caproate at mildly acidic conditions from hexoses: genome and rBOX comparison with related strains and chain-elongating bacteria.</title>
        <authorList>
            <person name="Esquivel-Elizondo S."/>
            <person name="Bagci C."/>
            <person name="Temovska M."/>
            <person name="Jeon B.S."/>
            <person name="Bessarab I."/>
            <person name="Williams R.B.H."/>
            <person name="Huson D.H."/>
            <person name="Angenent L.T."/>
        </authorList>
    </citation>
    <scope>NUCLEOTIDE SEQUENCE [LARGE SCALE GENOMIC DNA]</scope>
    <source>
        <strain evidence="2 3">7D4C2</strain>
    </source>
</reference>
<dbReference type="AlphaFoldDB" id="A0A7G8T6R9"/>
<name>A0A7G8T6R9_9FIRM</name>
<protein>
    <submittedName>
        <fullName evidence="2">Histidine kinase</fullName>
    </submittedName>
</protein>
<dbReference type="EMBL" id="CP060286">
    <property type="protein sequence ID" value="QNK39310.1"/>
    <property type="molecule type" value="Genomic_DNA"/>
</dbReference>
<keyword evidence="2" id="KW-0808">Transferase</keyword>
<dbReference type="GO" id="GO:0016301">
    <property type="term" value="F:kinase activity"/>
    <property type="evidence" value="ECO:0007669"/>
    <property type="project" value="UniProtKB-KW"/>
</dbReference>
<evidence type="ECO:0000256" key="1">
    <source>
        <dbReference type="SAM" id="MobiDB-lite"/>
    </source>
</evidence>
<feature type="region of interest" description="Disordered" evidence="1">
    <location>
        <begin position="1"/>
        <end position="25"/>
    </location>
</feature>
<keyword evidence="2" id="KW-0418">Kinase</keyword>
<organism evidence="2 3">
    <name type="scientific">Caproicibacter fermentans</name>
    <dbReference type="NCBI Taxonomy" id="2576756"/>
    <lineage>
        <taxon>Bacteria</taxon>
        <taxon>Bacillati</taxon>
        <taxon>Bacillota</taxon>
        <taxon>Clostridia</taxon>
        <taxon>Eubacteriales</taxon>
        <taxon>Acutalibacteraceae</taxon>
        <taxon>Caproicibacter</taxon>
    </lineage>
</organism>
<proteinExistence type="predicted"/>
<gene>
    <name evidence="2" type="ORF">HCR03_11110</name>
</gene>
<evidence type="ECO:0000313" key="3">
    <source>
        <dbReference type="Proteomes" id="UP000515909"/>
    </source>
</evidence>
<accession>A0A7G8T6R9</accession>
<evidence type="ECO:0000313" key="2">
    <source>
        <dbReference type="EMBL" id="QNK39310.1"/>
    </source>
</evidence>
<sequence>MDLELSGGDFLTGENGRPESVSGKEELFQRATIRLTVPLGSFSCDPSLGSRLHTLKSGTPFPDEKAFSMAQEALRGMPQLTVTGAAVSQADPPTVTVTLNYGGESREVEVKL</sequence>
<dbReference type="KEGG" id="cfem:HCR03_11110"/>